<dbReference type="Gene3D" id="3.30.450.40">
    <property type="match status" value="1"/>
</dbReference>
<dbReference type="Pfam" id="PF15915">
    <property type="entry name" value="BAT"/>
    <property type="match status" value="1"/>
</dbReference>
<dbReference type="STRING" id="694430.Natoc_0262"/>
<evidence type="ECO:0000256" key="2">
    <source>
        <dbReference type="ARBA" id="ARBA00022777"/>
    </source>
</evidence>
<dbReference type="GO" id="GO:0000160">
    <property type="term" value="P:phosphorelay signal transduction system"/>
    <property type="evidence" value="ECO:0007669"/>
    <property type="project" value="InterPro"/>
</dbReference>
<dbReference type="Pfam" id="PF08448">
    <property type="entry name" value="PAS_4"/>
    <property type="match status" value="1"/>
</dbReference>
<dbReference type="EMBL" id="CP003929">
    <property type="protein sequence ID" value="AGB36137.1"/>
    <property type="molecule type" value="Genomic_DNA"/>
</dbReference>
<dbReference type="SUPFAM" id="SSF55781">
    <property type="entry name" value="GAF domain-like"/>
    <property type="match status" value="1"/>
</dbReference>
<dbReference type="SUPFAM" id="SSF55785">
    <property type="entry name" value="PYP-like sensor domain (PAS domain)"/>
    <property type="match status" value="1"/>
</dbReference>
<proteinExistence type="predicted"/>
<dbReference type="SUPFAM" id="SSF52172">
    <property type="entry name" value="CheY-like"/>
    <property type="match status" value="1"/>
</dbReference>
<dbReference type="InterPro" id="IPR031803">
    <property type="entry name" value="BAT_GAF/HTH-assoc"/>
</dbReference>
<evidence type="ECO:0000259" key="6">
    <source>
        <dbReference type="PROSITE" id="PS50110"/>
    </source>
</evidence>
<dbReference type="InterPro" id="IPR003018">
    <property type="entry name" value="GAF"/>
</dbReference>
<dbReference type="eggNOG" id="arCOG02387">
    <property type="taxonomic scope" value="Archaea"/>
</dbReference>
<gene>
    <name evidence="7" type="ORF">Natoc_0262</name>
</gene>
<protein>
    <submittedName>
        <fullName evidence="7">Putative DNA binding protein</fullName>
    </submittedName>
</protein>
<dbReference type="Proteomes" id="UP000010878">
    <property type="component" value="Chromosome"/>
</dbReference>
<keyword evidence="5" id="KW-0597">Phosphoprotein</keyword>
<keyword evidence="8" id="KW-1185">Reference proteome</keyword>
<dbReference type="SMART" id="SM00448">
    <property type="entry name" value="REC"/>
    <property type="match status" value="1"/>
</dbReference>
<accession>L0JSZ8</accession>
<dbReference type="RefSeq" id="WP_015319593.1">
    <property type="nucleotide sequence ID" value="NC_019974.1"/>
</dbReference>
<evidence type="ECO:0000313" key="8">
    <source>
        <dbReference type="Proteomes" id="UP000010878"/>
    </source>
</evidence>
<name>L0JSZ8_9EURY</name>
<keyword evidence="2" id="KW-0418">Kinase</keyword>
<dbReference type="PROSITE" id="PS50110">
    <property type="entry name" value="RESPONSE_REGULATORY"/>
    <property type="match status" value="1"/>
</dbReference>
<keyword evidence="1" id="KW-0808">Transferase</keyword>
<dbReference type="InterPro" id="IPR000014">
    <property type="entry name" value="PAS"/>
</dbReference>
<dbReference type="Gene3D" id="3.30.450.20">
    <property type="entry name" value="PAS domain"/>
    <property type="match status" value="1"/>
</dbReference>
<dbReference type="eggNOG" id="arCOG02334">
    <property type="taxonomic scope" value="Archaea"/>
</dbReference>
<dbReference type="CDD" id="cd00130">
    <property type="entry name" value="PAS"/>
    <property type="match status" value="1"/>
</dbReference>
<dbReference type="PANTHER" id="PTHR34236">
    <property type="entry name" value="DIMETHYL SULFOXIDE REDUCTASE TRANSCRIPTIONAL ACTIVATOR"/>
    <property type="match status" value="1"/>
</dbReference>
<dbReference type="Pfam" id="PF04967">
    <property type="entry name" value="HTH_10"/>
    <property type="match status" value="1"/>
</dbReference>
<dbReference type="PANTHER" id="PTHR34236:SF1">
    <property type="entry name" value="DIMETHYL SULFOXIDE REDUCTASE TRANSCRIPTIONAL ACTIVATOR"/>
    <property type="match status" value="1"/>
</dbReference>
<dbReference type="KEGG" id="nou:Natoc_0262"/>
<dbReference type="HOGENOM" id="CLU_010057_0_0_2"/>
<evidence type="ECO:0000256" key="3">
    <source>
        <dbReference type="ARBA" id="ARBA00023015"/>
    </source>
</evidence>
<keyword evidence="3" id="KW-0805">Transcription regulation</keyword>
<dbReference type="CDD" id="cd00156">
    <property type="entry name" value="REC"/>
    <property type="match status" value="1"/>
</dbReference>
<evidence type="ECO:0000256" key="4">
    <source>
        <dbReference type="ARBA" id="ARBA00023163"/>
    </source>
</evidence>
<feature type="domain" description="Response regulatory" evidence="6">
    <location>
        <begin position="14"/>
        <end position="129"/>
    </location>
</feature>
<dbReference type="GO" id="GO:0016301">
    <property type="term" value="F:kinase activity"/>
    <property type="evidence" value="ECO:0007669"/>
    <property type="project" value="UniProtKB-KW"/>
</dbReference>
<dbReference type="GeneID" id="14405290"/>
<evidence type="ECO:0000256" key="5">
    <source>
        <dbReference type="PROSITE-ProRule" id="PRU00169"/>
    </source>
</evidence>
<dbReference type="InterPro" id="IPR007050">
    <property type="entry name" value="HTH_bacterioopsin"/>
</dbReference>
<dbReference type="Pfam" id="PF13185">
    <property type="entry name" value="GAF_2"/>
    <property type="match status" value="1"/>
</dbReference>
<feature type="modified residue" description="4-aspartylphosphate" evidence="5">
    <location>
        <position position="64"/>
    </location>
</feature>
<dbReference type="InterPro" id="IPR035965">
    <property type="entry name" value="PAS-like_dom_sf"/>
</dbReference>
<dbReference type="Pfam" id="PF00072">
    <property type="entry name" value="Response_reg"/>
    <property type="match status" value="1"/>
</dbReference>
<evidence type="ECO:0000313" key="7">
    <source>
        <dbReference type="EMBL" id="AGB36137.1"/>
    </source>
</evidence>
<keyword evidence="4" id="KW-0804">Transcription</keyword>
<sequence length="852" mass="92267">MVPHTSPQSSRRVRILYVDPDRETAAATADALEATQEITVTTVTRASDALGRLADGEFDCLVTDAELPGRDGVELLEAVRNRWPEIPTVVLARSPRRELVRRARAAGATDVLRKADGENIEQLTSRLVSIVDGTGSGIVPIDEDAEDALPTAGGSCLFDGDLRAIDASELFADLYGTEPDALVGKRWAKLFPTDRGTGATDAVRETVRRRGSAVDDALGERANGRLVPVQRSVTAVEPGTYLCRLLDLTGTDRRTAPLERTLRRQRGIGDDHDRPRTSCRGLRALSETLQDAGTIREASRRAVDVVADLEGVAAAAIYLYDDHEDALRRTARAGTFGDRDGPEPAPTLEAGAIWQAFVDREATSVAELGPEPSAAGSTGDARGVVFPLGEHGAVLAAIDGRPARADGELTVAAALVRTALDRRERERRLTVRDEAIDAQAVRLDRLEALADLDRRIDSAIDAAGSRADLETMTCDRLVGHERITFAWLGAYDEVGETIEPRAWAGAERSYLNSVAIDLTAPTDDQEPTAAAVRTGAPQSLERLLSDDRPGRWRREAARRGYRSVVSVPIDSDALQYGGLTVYADRHDAFGAAERRALAAIGNRLGRALHTLELAHAQLETTEIVELEFRLRGTEPSFVRWAAATDGRIALEGAFARSDGSIRGLFTVEGVAVDRVLELASRAPETNGTTFVTERDGTGLFACLFTPDSIVSRLLEYGAVARSLESDPDGATLVVELPGDADVRRLVDGITTTYPGATLVRRQHGDRRPRTRFEFLVAVEQQLTDRQYEVLRTAYASGYFETPRESSGVEVAAMLDIAQPTFNHHLHAAQRKLLAILFAHGYRRASGGEGSTT</sequence>
<evidence type="ECO:0000256" key="1">
    <source>
        <dbReference type="ARBA" id="ARBA00022679"/>
    </source>
</evidence>
<dbReference type="InterPro" id="IPR013656">
    <property type="entry name" value="PAS_4"/>
</dbReference>
<dbReference type="InterPro" id="IPR011006">
    <property type="entry name" value="CheY-like_superfamily"/>
</dbReference>
<dbReference type="AlphaFoldDB" id="L0JSZ8"/>
<dbReference type="eggNOG" id="arCOG02276">
    <property type="taxonomic scope" value="Archaea"/>
</dbReference>
<dbReference type="Gene3D" id="3.40.50.2300">
    <property type="match status" value="1"/>
</dbReference>
<dbReference type="InterPro" id="IPR001789">
    <property type="entry name" value="Sig_transdc_resp-reg_receiver"/>
</dbReference>
<reference evidence="7 8" key="1">
    <citation type="submission" date="2012-11" db="EMBL/GenBank/DDBJ databases">
        <title>FINISHED of Natronococcus occultus SP4, DSM 3396.</title>
        <authorList>
            <consortium name="DOE Joint Genome Institute"/>
            <person name="Eisen J."/>
            <person name="Huntemann M."/>
            <person name="Wei C.-L."/>
            <person name="Han J."/>
            <person name="Detter J.C."/>
            <person name="Han C."/>
            <person name="Tapia R."/>
            <person name="Chen A."/>
            <person name="Kyrpides N."/>
            <person name="Mavromatis K."/>
            <person name="Markowitz V."/>
            <person name="Szeto E."/>
            <person name="Ivanova N."/>
            <person name="Mikhailova N."/>
            <person name="Ovchinnikova G."/>
            <person name="Pagani I."/>
            <person name="Pati A."/>
            <person name="Goodwin L."/>
            <person name="Nordberg H.P."/>
            <person name="Cantor M.N."/>
            <person name="Hua S.X."/>
            <person name="Woyke T."/>
            <person name="Eisen J."/>
            <person name="Klenk H.-P."/>
            <person name="Klenk H.-P."/>
        </authorList>
    </citation>
    <scope>NUCLEOTIDE SEQUENCE [LARGE SCALE GENOMIC DNA]</scope>
    <source>
        <strain evidence="7 8">SP4</strain>
    </source>
</reference>
<dbReference type="InterPro" id="IPR029016">
    <property type="entry name" value="GAF-like_dom_sf"/>
</dbReference>
<organism evidence="7 8">
    <name type="scientific">Natronococcus occultus SP4</name>
    <dbReference type="NCBI Taxonomy" id="694430"/>
    <lineage>
        <taxon>Archaea</taxon>
        <taxon>Methanobacteriati</taxon>
        <taxon>Methanobacteriota</taxon>
        <taxon>Stenosarchaea group</taxon>
        <taxon>Halobacteria</taxon>
        <taxon>Halobacteriales</taxon>
        <taxon>Natrialbaceae</taxon>
        <taxon>Natronococcus</taxon>
    </lineage>
</organism>